<dbReference type="GO" id="GO:0005524">
    <property type="term" value="F:ATP binding"/>
    <property type="evidence" value="ECO:0007669"/>
    <property type="project" value="UniProtKB-UniRule"/>
</dbReference>
<evidence type="ECO:0000313" key="7">
    <source>
        <dbReference type="EMBL" id="KAB1186607.1"/>
    </source>
</evidence>
<feature type="domain" description="ATP-grasp" evidence="6">
    <location>
        <begin position="119"/>
        <end position="304"/>
    </location>
</feature>
<evidence type="ECO:0000256" key="5">
    <source>
        <dbReference type="PROSITE-ProRule" id="PRU00409"/>
    </source>
</evidence>
<dbReference type="Gene3D" id="3.40.50.20">
    <property type="match status" value="1"/>
</dbReference>
<dbReference type="PROSITE" id="PS50975">
    <property type="entry name" value="ATP_GRASP"/>
    <property type="match status" value="1"/>
</dbReference>
<dbReference type="InterPro" id="IPR013815">
    <property type="entry name" value="ATP_grasp_subdomain_1"/>
</dbReference>
<dbReference type="Gene3D" id="3.30.1490.20">
    <property type="entry name" value="ATP-grasp fold, A domain"/>
    <property type="match status" value="1"/>
</dbReference>
<gene>
    <name evidence="7" type="ORF">Hfx1149_00575</name>
</gene>
<evidence type="ECO:0000256" key="4">
    <source>
        <dbReference type="ARBA" id="ARBA00022840"/>
    </source>
</evidence>
<dbReference type="InterPro" id="IPR005479">
    <property type="entry name" value="CPAse_ATP-bd"/>
</dbReference>
<dbReference type="GO" id="GO:0046872">
    <property type="term" value="F:metal ion binding"/>
    <property type="evidence" value="ECO:0007669"/>
    <property type="project" value="InterPro"/>
</dbReference>
<evidence type="ECO:0000259" key="6">
    <source>
        <dbReference type="PROSITE" id="PS50975"/>
    </source>
</evidence>
<keyword evidence="2" id="KW-0436">Ligase</keyword>
<dbReference type="PANTHER" id="PTHR43585:SF2">
    <property type="entry name" value="ATP-GRASP ENZYME FSQD"/>
    <property type="match status" value="1"/>
</dbReference>
<comment type="cofactor">
    <cofactor evidence="1">
        <name>Mn(2+)</name>
        <dbReference type="ChEBI" id="CHEBI:29035"/>
    </cofactor>
</comment>
<organism evidence="7">
    <name type="scientific">Haloferax sp. CBA1149</name>
    <dbReference type="NCBI Taxonomy" id="2650753"/>
    <lineage>
        <taxon>Archaea</taxon>
        <taxon>Methanobacteriati</taxon>
        <taxon>Methanobacteriota</taxon>
        <taxon>Stenosarchaea group</taxon>
        <taxon>Halobacteria</taxon>
        <taxon>Halobacteriales</taxon>
        <taxon>Haloferacaceae</taxon>
        <taxon>Haloferax</taxon>
    </lineage>
</organism>
<proteinExistence type="predicted"/>
<accession>A0A643JW21</accession>
<evidence type="ECO:0000256" key="1">
    <source>
        <dbReference type="ARBA" id="ARBA00001936"/>
    </source>
</evidence>
<evidence type="ECO:0000256" key="3">
    <source>
        <dbReference type="ARBA" id="ARBA00022741"/>
    </source>
</evidence>
<keyword evidence="4 5" id="KW-0067">ATP-binding</keyword>
<comment type="caution">
    <text evidence="7">The sequence shown here is derived from an EMBL/GenBank/DDBJ whole genome shotgun (WGS) entry which is preliminary data.</text>
</comment>
<dbReference type="GO" id="GO:0016874">
    <property type="term" value="F:ligase activity"/>
    <property type="evidence" value="ECO:0007669"/>
    <property type="project" value="UniProtKB-KW"/>
</dbReference>
<dbReference type="RefSeq" id="WP_151134454.1">
    <property type="nucleotide sequence ID" value="NZ_VZUS01000001.1"/>
</dbReference>
<protein>
    <recommendedName>
        <fullName evidence="6">ATP-grasp domain-containing protein</fullName>
    </recommendedName>
</protein>
<dbReference type="EMBL" id="VZUS01000001">
    <property type="protein sequence ID" value="KAB1186607.1"/>
    <property type="molecule type" value="Genomic_DNA"/>
</dbReference>
<reference evidence="7" key="1">
    <citation type="submission" date="2019-09" db="EMBL/GenBank/DDBJ databases">
        <title>Genomic analysis of Haloferax sp. CBA1149.</title>
        <authorList>
            <person name="Roh S.W."/>
        </authorList>
    </citation>
    <scope>NUCLEOTIDE SEQUENCE</scope>
    <source>
        <strain evidence="7">CBA1149</strain>
    </source>
</reference>
<dbReference type="Gene3D" id="3.30.470.20">
    <property type="entry name" value="ATP-grasp fold, B domain"/>
    <property type="match status" value="1"/>
</dbReference>
<keyword evidence="3 5" id="KW-0547">Nucleotide-binding</keyword>
<sequence>MTTVFVTDGQRRSALAVVRSLGRHGVTVVCGESTRITTSFASKYVDKRVVYPDPQTHPEAFVDFLDEYLSTHDVDVLLPVEHASTRLVNKHKDRLSKHTLVPVAGHEAFERLVRKDHVMQQAERLGIPAPRTVYPDTADEAYELARELTFPVVIKLRDAAGSKGIQYVDDLEAFRDAYRTACQLGDRPLVQERIPREGRGVGAGILRWDGEIKARFEYQRLREFPPSGGPSTLRESIHDDRLFEAAKTLLDDVDWQGVAMVEFKLDPRTDTPMLLEVNPRFWGSLHLPYRAGVEFPWQLVQCALGNDPEPVTDYPEGVRCRFLLPGDILNLVSRRDRAALREFFPLVEPGVYYDILDRTDPLPTAARCVAMARYTFDRNMWKHAILR</sequence>
<dbReference type="SUPFAM" id="SSF56059">
    <property type="entry name" value="Glutathione synthetase ATP-binding domain-like"/>
    <property type="match status" value="1"/>
</dbReference>
<dbReference type="Pfam" id="PF02786">
    <property type="entry name" value="CPSase_L_D2"/>
    <property type="match status" value="1"/>
</dbReference>
<dbReference type="InterPro" id="IPR052032">
    <property type="entry name" value="ATP-dep_AA_Ligase"/>
</dbReference>
<dbReference type="AlphaFoldDB" id="A0A643JW21"/>
<dbReference type="Pfam" id="PF15632">
    <property type="entry name" value="ATPgrasp_Ter"/>
    <property type="match status" value="1"/>
</dbReference>
<dbReference type="InterPro" id="IPR011761">
    <property type="entry name" value="ATP-grasp"/>
</dbReference>
<evidence type="ECO:0000256" key="2">
    <source>
        <dbReference type="ARBA" id="ARBA00022598"/>
    </source>
</evidence>
<dbReference type="PANTHER" id="PTHR43585">
    <property type="entry name" value="FUMIPYRROLE BIOSYNTHESIS PROTEIN C"/>
    <property type="match status" value="1"/>
</dbReference>
<name>A0A643JW21_9EURY</name>